<dbReference type="EC" id="5.3.1.13" evidence="11"/>
<dbReference type="STRING" id="639283.Snov_1870"/>
<evidence type="ECO:0000256" key="6">
    <source>
        <dbReference type="PIRSR" id="PIRSR004692-3"/>
    </source>
</evidence>
<evidence type="ECO:0000259" key="10">
    <source>
        <dbReference type="PROSITE" id="PS51464"/>
    </source>
</evidence>
<protein>
    <submittedName>
        <fullName evidence="11">KpsF/GutQ family protein</fullName>
        <ecNumber evidence="11">5.3.1.13</ecNumber>
    </submittedName>
</protein>
<dbReference type="PROSITE" id="PS51464">
    <property type="entry name" value="SIS"/>
    <property type="match status" value="1"/>
</dbReference>
<comment type="similarity">
    <text evidence="1 4">Belongs to the SIS family. GutQ/KpsF subfamily.</text>
</comment>
<evidence type="ECO:0000256" key="3">
    <source>
        <dbReference type="ARBA" id="ARBA00023122"/>
    </source>
</evidence>
<dbReference type="eggNOG" id="COG0517">
    <property type="taxonomic scope" value="Bacteria"/>
</dbReference>
<evidence type="ECO:0000313" key="12">
    <source>
        <dbReference type="Proteomes" id="UP000006633"/>
    </source>
</evidence>
<evidence type="ECO:0000256" key="7">
    <source>
        <dbReference type="PROSITE-ProRule" id="PRU00703"/>
    </source>
</evidence>
<dbReference type="PANTHER" id="PTHR42745">
    <property type="match status" value="1"/>
</dbReference>
<dbReference type="NCBIfam" id="TIGR00393">
    <property type="entry name" value="kpsF"/>
    <property type="match status" value="1"/>
</dbReference>
<gene>
    <name evidence="11" type="ordered locus">Snov_1870</name>
</gene>
<reference evidence="11 12" key="1">
    <citation type="journal article" date="2012" name="Stand. Genomic Sci.">
        <title>Complete genome sequence of the facultatively chemolithoautotrophic and methylotrophic alpha Proteobacterium Starkeya novella type strain (ATCC 8093(T)).</title>
        <authorList>
            <person name="Kappler U."/>
            <person name="Davenport K."/>
            <person name="Beatson S."/>
            <person name="Lucas S."/>
            <person name="Lapidus A."/>
            <person name="Copeland A."/>
            <person name="Berry K.W."/>
            <person name="Glavina Del Rio T."/>
            <person name="Hammon N."/>
            <person name="Dalin E."/>
            <person name="Tice H."/>
            <person name="Pitluck S."/>
            <person name="Richardson P."/>
            <person name="Bruce D."/>
            <person name="Goodwin L.A."/>
            <person name="Han C."/>
            <person name="Tapia R."/>
            <person name="Detter J.C."/>
            <person name="Chang Y.J."/>
            <person name="Jeffries C.D."/>
            <person name="Land M."/>
            <person name="Hauser L."/>
            <person name="Kyrpides N.C."/>
            <person name="Goker M."/>
            <person name="Ivanova N."/>
            <person name="Klenk H.P."/>
            <person name="Woyke T."/>
        </authorList>
    </citation>
    <scope>NUCLEOTIDE SEQUENCE [LARGE SCALE GENOMIC DNA]</scope>
    <source>
        <strain evidence="12">ATCC 8093 / DSM 506 / JCM 20403 / CCM 1077 / IAM 12100 / NBRC 12443 / NCIMB 10456</strain>
    </source>
</reference>
<dbReference type="GO" id="GO:0046872">
    <property type="term" value="F:metal ion binding"/>
    <property type="evidence" value="ECO:0007669"/>
    <property type="project" value="UniProtKB-KW"/>
</dbReference>
<feature type="domain" description="CBS" evidence="9">
    <location>
        <begin position="222"/>
        <end position="281"/>
    </location>
</feature>
<dbReference type="PANTHER" id="PTHR42745:SF1">
    <property type="entry name" value="ARABINOSE 5-PHOSPHATE ISOMERASE KDSD"/>
    <property type="match status" value="1"/>
</dbReference>
<name>D6ZZ37_ANCN5</name>
<dbReference type="AlphaFoldDB" id="D6ZZ37"/>
<proteinExistence type="inferred from homology"/>
<accession>D6ZZ37</accession>
<dbReference type="Pfam" id="PF00571">
    <property type="entry name" value="CBS"/>
    <property type="match status" value="2"/>
</dbReference>
<keyword evidence="5" id="KW-0862">Zinc</keyword>
<dbReference type="GO" id="GO:0005975">
    <property type="term" value="P:carbohydrate metabolic process"/>
    <property type="evidence" value="ECO:0007669"/>
    <property type="project" value="InterPro"/>
</dbReference>
<evidence type="ECO:0000256" key="4">
    <source>
        <dbReference type="PIRNR" id="PIRNR004692"/>
    </source>
</evidence>
<dbReference type="Gene3D" id="3.40.50.10490">
    <property type="entry name" value="Glucose-6-phosphate isomerase like protein, domain 1"/>
    <property type="match status" value="1"/>
</dbReference>
<feature type="site" description="Catalytically relevant" evidence="6">
    <location>
        <position position="124"/>
    </location>
</feature>
<dbReference type="PROSITE" id="PS51371">
    <property type="entry name" value="CBS"/>
    <property type="match status" value="2"/>
</dbReference>
<feature type="domain" description="CBS" evidence="9">
    <location>
        <begin position="287"/>
        <end position="338"/>
    </location>
</feature>
<dbReference type="Gene3D" id="3.10.580.10">
    <property type="entry name" value="CBS-domain"/>
    <property type="match status" value="1"/>
</dbReference>
<feature type="domain" description="SIS" evidence="10">
    <location>
        <begin position="54"/>
        <end position="197"/>
    </location>
</feature>
<dbReference type="InterPro" id="IPR001347">
    <property type="entry name" value="SIS_dom"/>
</dbReference>
<dbReference type="InterPro" id="IPR035474">
    <property type="entry name" value="SIS_Kpsf"/>
</dbReference>
<organism evidence="11 12">
    <name type="scientific">Ancylobacter novellus (strain ATCC 8093 / DSM 506 / JCM 20403 / CCM 1077 / IAM 12100 / NBRC 12443 / NCIMB 10456)</name>
    <name type="common">Starkeya novella</name>
    <dbReference type="NCBI Taxonomy" id="639283"/>
    <lineage>
        <taxon>Bacteria</taxon>
        <taxon>Pseudomonadati</taxon>
        <taxon>Pseudomonadota</taxon>
        <taxon>Alphaproteobacteria</taxon>
        <taxon>Hyphomicrobiales</taxon>
        <taxon>Xanthobacteraceae</taxon>
        <taxon>Ancylobacter</taxon>
    </lineage>
</organism>
<evidence type="ECO:0000313" key="11">
    <source>
        <dbReference type="EMBL" id="ADH89173.1"/>
    </source>
</evidence>
<feature type="site" description="Catalytically relevant" evidence="6">
    <location>
        <position position="72"/>
    </location>
</feature>
<dbReference type="InterPro" id="IPR000644">
    <property type="entry name" value="CBS_dom"/>
</dbReference>
<evidence type="ECO:0000256" key="2">
    <source>
        <dbReference type="ARBA" id="ARBA00022737"/>
    </source>
</evidence>
<dbReference type="OrthoDB" id="9762536at2"/>
<dbReference type="HOGENOM" id="CLU_040681_13_1_5"/>
<feature type="binding site" evidence="5">
    <location>
        <position position="95"/>
    </location>
    <ligand>
        <name>Zn(2+)</name>
        <dbReference type="ChEBI" id="CHEBI:29105"/>
    </ligand>
</feature>
<dbReference type="GO" id="GO:1901135">
    <property type="term" value="P:carbohydrate derivative metabolic process"/>
    <property type="evidence" value="ECO:0007669"/>
    <property type="project" value="InterPro"/>
</dbReference>
<evidence type="ECO:0000259" key="9">
    <source>
        <dbReference type="PROSITE" id="PS51371"/>
    </source>
</evidence>
<dbReference type="KEGG" id="sno:Snov_1870"/>
<evidence type="ECO:0000256" key="8">
    <source>
        <dbReference type="SAM" id="MobiDB-lite"/>
    </source>
</evidence>
<dbReference type="GO" id="GO:0019146">
    <property type="term" value="F:arabinose-5-phosphate isomerase activity"/>
    <property type="evidence" value="ECO:0007669"/>
    <property type="project" value="UniProtKB-EC"/>
</dbReference>
<keyword evidence="12" id="KW-1185">Reference proteome</keyword>
<keyword evidence="5" id="KW-0479">Metal-binding</keyword>
<dbReference type="FunFam" id="3.40.50.10490:FF:000011">
    <property type="entry name" value="Arabinose 5-phosphate isomerase"/>
    <property type="match status" value="1"/>
</dbReference>
<dbReference type="SUPFAM" id="SSF53697">
    <property type="entry name" value="SIS domain"/>
    <property type="match status" value="1"/>
</dbReference>
<dbReference type="InterPro" id="IPR046348">
    <property type="entry name" value="SIS_dom_sf"/>
</dbReference>
<keyword evidence="11" id="KW-0413">Isomerase</keyword>
<dbReference type="GO" id="GO:0097367">
    <property type="term" value="F:carbohydrate derivative binding"/>
    <property type="evidence" value="ECO:0007669"/>
    <property type="project" value="InterPro"/>
</dbReference>
<feature type="site" description="Catalytically relevant" evidence="6">
    <location>
        <position position="165"/>
    </location>
</feature>
<evidence type="ECO:0000256" key="5">
    <source>
        <dbReference type="PIRSR" id="PIRSR004692-2"/>
    </source>
</evidence>
<keyword evidence="2" id="KW-0677">Repeat</keyword>
<dbReference type="InterPro" id="IPR004800">
    <property type="entry name" value="KdsD/KpsF-type"/>
</dbReference>
<feature type="region of interest" description="Disordered" evidence="8">
    <location>
        <begin position="1"/>
        <end position="23"/>
    </location>
</feature>
<sequence>MGIAQSQKSPAAGTTRRDDPLRESVRRTLSIEAEGLAALGALIDGDLGDAIERATLLIEGARGRVIVTGMGKSGHIGRKIAATLASTGTPALFLHAAEASHGDLGMVTPDDVLLAISWSGETAELSDVVHYARRFAVPLLAMTSNAESTLGRAADVGMVLPRAEEACPNGLAPTTSTLLQLALGDALAVLLLERRGFSASDFRVFHPGGKLGARLLKVADLMHQGTEMPLVRFGTPMSDVLIEITGKRFGCCGVLDDSGRLAGIVTDGDLRRHMSADLLAQPAEAVMTRSPLVVRPEDLASAALGLMNRRPVTVVFAVAEDAPVGILHIHDILRAGVL</sequence>
<dbReference type="RefSeq" id="WP_013166677.1">
    <property type="nucleotide sequence ID" value="NC_014217.1"/>
</dbReference>
<dbReference type="eggNOG" id="COG0794">
    <property type="taxonomic scope" value="Bacteria"/>
</dbReference>
<dbReference type="Pfam" id="PF01380">
    <property type="entry name" value="SIS"/>
    <property type="match status" value="1"/>
</dbReference>
<dbReference type="CDD" id="cd04604">
    <property type="entry name" value="CBS_pair_SIS_assoc"/>
    <property type="match status" value="1"/>
</dbReference>
<dbReference type="InterPro" id="IPR046342">
    <property type="entry name" value="CBS_dom_sf"/>
</dbReference>
<dbReference type="CDD" id="cd05014">
    <property type="entry name" value="SIS_Kpsf"/>
    <property type="match status" value="1"/>
</dbReference>
<dbReference type="Proteomes" id="UP000006633">
    <property type="component" value="Chromosome"/>
</dbReference>
<dbReference type="InterPro" id="IPR050986">
    <property type="entry name" value="GutQ/KpsF_isomerases"/>
</dbReference>
<keyword evidence="3 7" id="KW-0129">CBS domain</keyword>
<dbReference type="PIRSF" id="PIRSF004692">
    <property type="entry name" value="KdsD_KpsF"/>
    <property type="match status" value="1"/>
</dbReference>
<feature type="site" description="Catalytically relevant" evidence="6">
    <location>
        <position position="206"/>
    </location>
</feature>
<dbReference type="EMBL" id="CP002026">
    <property type="protein sequence ID" value="ADH89173.1"/>
    <property type="molecule type" value="Genomic_DNA"/>
</dbReference>
<evidence type="ECO:0000256" key="1">
    <source>
        <dbReference type="ARBA" id="ARBA00008165"/>
    </source>
</evidence>